<evidence type="ECO:0000256" key="4">
    <source>
        <dbReference type="ARBA" id="ARBA00022475"/>
    </source>
</evidence>
<dbReference type="Gene3D" id="1.20.1530.20">
    <property type="match status" value="1"/>
</dbReference>
<evidence type="ECO:0000256" key="1">
    <source>
        <dbReference type="ARBA" id="ARBA00004651"/>
    </source>
</evidence>
<evidence type="ECO:0000256" key="5">
    <source>
        <dbReference type="ARBA" id="ARBA00022692"/>
    </source>
</evidence>
<keyword evidence="3" id="KW-0050">Antiport</keyword>
<feature type="transmembrane region" description="Helical" evidence="9">
    <location>
        <begin position="242"/>
        <end position="260"/>
    </location>
</feature>
<evidence type="ECO:0000256" key="6">
    <source>
        <dbReference type="ARBA" id="ARBA00022989"/>
    </source>
</evidence>
<feature type="transmembrane region" description="Helical" evidence="9">
    <location>
        <begin position="56"/>
        <end position="73"/>
    </location>
</feature>
<dbReference type="NCBIfam" id="NF003716">
    <property type="entry name" value="PRK05326.1-3"/>
    <property type="match status" value="1"/>
</dbReference>
<feature type="transmembrane region" description="Helical" evidence="9">
    <location>
        <begin position="356"/>
        <end position="378"/>
    </location>
</feature>
<evidence type="ECO:0000256" key="7">
    <source>
        <dbReference type="ARBA" id="ARBA00023065"/>
    </source>
</evidence>
<protein>
    <submittedName>
        <fullName evidence="11">Potassium/proton antiporter (CPA1 family)</fullName>
    </submittedName>
</protein>
<dbReference type="GO" id="GO:0015297">
    <property type="term" value="F:antiporter activity"/>
    <property type="evidence" value="ECO:0007669"/>
    <property type="project" value="UniProtKB-KW"/>
</dbReference>
<reference evidence="11 12" key="1">
    <citation type="submission" date="2018-08" db="EMBL/GenBank/DDBJ databases">
        <title>Sequencing the genomes of 1000 actinobacteria strains.</title>
        <authorList>
            <person name="Klenk H.-P."/>
        </authorList>
    </citation>
    <scope>NUCLEOTIDE SEQUENCE [LARGE SCALE GENOMIC DNA]</scope>
    <source>
        <strain evidence="11 12">DSM 22967</strain>
    </source>
</reference>
<dbReference type="Proteomes" id="UP000256253">
    <property type="component" value="Unassembled WGS sequence"/>
</dbReference>
<dbReference type="OrthoDB" id="9810759at2"/>
<dbReference type="GO" id="GO:0008324">
    <property type="term" value="F:monoatomic cation transmembrane transporter activity"/>
    <property type="evidence" value="ECO:0007669"/>
    <property type="project" value="InterPro"/>
</dbReference>
<keyword evidence="12" id="KW-1185">Reference proteome</keyword>
<feature type="transmembrane region" description="Helical" evidence="9">
    <location>
        <begin position="295"/>
        <end position="315"/>
    </location>
</feature>
<dbReference type="Gene3D" id="3.30.70.1450">
    <property type="entry name" value="Regulator of K+ conductance, C-terminal domain"/>
    <property type="match status" value="1"/>
</dbReference>
<feature type="domain" description="RCK C-terminal" evidence="10">
    <location>
        <begin position="424"/>
        <end position="509"/>
    </location>
</feature>
<evidence type="ECO:0000256" key="3">
    <source>
        <dbReference type="ARBA" id="ARBA00022449"/>
    </source>
</evidence>
<keyword evidence="8 9" id="KW-0472">Membrane</keyword>
<dbReference type="InterPro" id="IPR036721">
    <property type="entry name" value="RCK_C_sf"/>
</dbReference>
<keyword evidence="7" id="KW-0406">Ion transport</keyword>
<comment type="subcellular location">
    <subcellularLocation>
        <location evidence="1">Cell membrane</location>
        <topology evidence="1">Multi-pass membrane protein</topology>
    </subcellularLocation>
</comment>
<dbReference type="EMBL" id="QTUA01000001">
    <property type="protein sequence ID" value="REF30227.1"/>
    <property type="molecule type" value="Genomic_DNA"/>
</dbReference>
<evidence type="ECO:0000259" key="10">
    <source>
        <dbReference type="PROSITE" id="PS51202"/>
    </source>
</evidence>
<keyword evidence="4" id="KW-1003">Cell membrane</keyword>
<gene>
    <name evidence="11" type="ORF">DFJ65_1224</name>
</gene>
<comment type="caution">
    <text evidence="11">The sequence shown here is derived from an EMBL/GenBank/DDBJ whole genome shotgun (WGS) entry which is preliminary data.</text>
</comment>
<sequence>MHLTDVAAFAGSLGAVPKSGAYDLDDLTRTLLIGSAVLLVAVAAVRLANKSGLPTLLLYLAMGVVLGEAGFGLEFSDPLMTEVLGYSALVLILAEGGLTTQWSAIRRSVVPAMLLSTVGVLISVAVVGVAVHYLLHFDWTTAFLLGAIVSSTDAAAVFSVLRKVPLPHRVTGVLEAESGFNDAPVVLLVSALASAAAPGRPDPNWLSVGFHAGFELAVGAAIGLALGYVLGTLMKRAAPGSSGLFSIGVLAACVLAFAVADAVHTSGFIAVYLCALVLGNLGLPHRQAVRGFAQSFGWLAQIGLFVLLGLLAAPSRLQDQLFPALVVGLVLLLVARPLSVFGSMPGFGITTPEKLFLSWAGLRGAVPVVLATVPLTLGSQGLEWIFDLVFVLVVVFTLVQAPTLPWVARRLGIVDESHVVDVELESMPLDELNAEMLQVRIGPHSLLHGVEVHELRLPKGANVTLVKRDDESFVPTRRSVLHRGDQLLIVTPSAARSCVVRRVRAISDHGRLAGWRRSGARDAATDVRPG</sequence>
<dbReference type="PROSITE" id="PS51202">
    <property type="entry name" value="RCK_C"/>
    <property type="match status" value="1"/>
</dbReference>
<name>A0A3D9ULR7_9MICO</name>
<feature type="transmembrane region" description="Helical" evidence="9">
    <location>
        <begin position="266"/>
        <end position="283"/>
    </location>
</feature>
<feature type="transmembrane region" description="Helical" evidence="9">
    <location>
        <begin position="31"/>
        <end position="49"/>
    </location>
</feature>
<dbReference type="PANTHER" id="PTHR32507">
    <property type="entry name" value="NA(+)/H(+) ANTIPORTER 1"/>
    <property type="match status" value="1"/>
</dbReference>
<organism evidence="11 12">
    <name type="scientific">Calidifontibacter indicus</name>
    <dbReference type="NCBI Taxonomy" id="419650"/>
    <lineage>
        <taxon>Bacteria</taxon>
        <taxon>Bacillati</taxon>
        <taxon>Actinomycetota</taxon>
        <taxon>Actinomycetes</taxon>
        <taxon>Micrococcales</taxon>
        <taxon>Dermacoccaceae</taxon>
        <taxon>Calidifontibacter</taxon>
    </lineage>
</organism>
<evidence type="ECO:0000256" key="2">
    <source>
        <dbReference type="ARBA" id="ARBA00022448"/>
    </source>
</evidence>
<dbReference type="Pfam" id="PF00999">
    <property type="entry name" value="Na_H_Exchanger"/>
    <property type="match status" value="1"/>
</dbReference>
<keyword evidence="2" id="KW-0813">Transport</keyword>
<dbReference type="GO" id="GO:0005886">
    <property type="term" value="C:plasma membrane"/>
    <property type="evidence" value="ECO:0007669"/>
    <property type="project" value="UniProtKB-SubCell"/>
</dbReference>
<feature type="transmembrane region" description="Helical" evidence="9">
    <location>
        <begin position="384"/>
        <end position="408"/>
    </location>
</feature>
<evidence type="ECO:0000256" key="9">
    <source>
        <dbReference type="SAM" id="Phobius"/>
    </source>
</evidence>
<feature type="transmembrane region" description="Helical" evidence="9">
    <location>
        <begin position="205"/>
        <end position="230"/>
    </location>
</feature>
<dbReference type="SUPFAM" id="SSF116726">
    <property type="entry name" value="TrkA C-terminal domain-like"/>
    <property type="match status" value="1"/>
</dbReference>
<dbReference type="AlphaFoldDB" id="A0A3D9ULR7"/>
<accession>A0A3D9ULR7</accession>
<dbReference type="InterPro" id="IPR006037">
    <property type="entry name" value="RCK_C"/>
</dbReference>
<dbReference type="RefSeq" id="WP_115922247.1">
    <property type="nucleotide sequence ID" value="NZ_QTUA01000001.1"/>
</dbReference>
<dbReference type="InterPro" id="IPR038770">
    <property type="entry name" value="Na+/solute_symporter_sf"/>
</dbReference>
<dbReference type="Pfam" id="PF02080">
    <property type="entry name" value="TrkA_C"/>
    <property type="match status" value="1"/>
</dbReference>
<feature type="transmembrane region" description="Helical" evidence="9">
    <location>
        <begin position="112"/>
        <end position="135"/>
    </location>
</feature>
<keyword evidence="5 9" id="KW-0812">Transmembrane</keyword>
<evidence type="ECO:0000313" key="12">
    <source>
        <dbReference type="Proteomes" id="UP000256253"/>
    </source>
</evidence>
<dbReference type="InterPro" id="IPR006153">
    <property type="entry name" value="Cation/H_exchanger_TM"/>
</dbReference>
<dbReference type="GO" id="GO:0006813">
    <property type="term" value="P:potassium ion transport"/>
    <property type="evidence" value="ECO:0007669"/>
    <property type="project" value="InterPro"/>
</dbReference>
<dbReference type="NCBIfam" id="NF003715">
    <property type="entry name" value="PRK05326.1-2"/>
    <property type="match status" value="1"/>
</dbReference>
<evidence type="ECO:0000256" key="8">
    <source>
        <dbReference type="ARBA" id="ARBA00023136"/>
    </source>
</evidence>
<evidence type="ECO:0000313" key="11">
    <source>
        <dbReference type="EMBL" id="REF30227.1"/>
    </source>
</evidence>
<feature type="transmembrane region" description="Helical" evidence="9">
    <location>
        <begin position="85"/>
        <end position="105"/>
    </location>
</feature>
<proteinExistence type="predicted"/>
<feature type="transmembrane region" description="Helical" evidence="9">
    <location>
        <begin position="321"/>
        <end position="344"/>
    </location>
</feature>
<keyword evidence="6 9" id="KW-1133">Transmembrane helix</keyword>
<dbReference type="PANTHER" id="PTHR32507:SF7">
    <property type="entry name" value="K(+)_H(+) ANTIPORTER NHAP2"/>
    <property type="match status" value="1"/>
</dbReference>
<dbReference type="GO" id="GO:1902600">
    <property type="term" value="P:proton transmembrane transport"/>
    <property type="evidence" value="ECO:0007669"/>
    <property type="project" value="InterPro"/>
</dbReference>